<evidence type="ECO:0000313" key="3">
    <source>
        <dbReference type="Proteomes" id="UP000018745"/>
    </source>
</evidence>
<accession>A0ABN4BNZ7</accession>
<keyword evidence="1" id="KW-0812">Transmembrane</keyword>
<keyword evidence="1" id="KW-0472">Membrane</keyword>
<gene>
    <name evidence="2" type="ORF">OVS_04375</name>
</gene>
<evidence type="ECO:0000313" key="2">
    <source>
        <dbReference type="EMBL" id="AHC40602.1"/>
    </source>
</evidence>
<name>A0ABN4BNZ7_9MOLU</name>
<organism evidence="2 3">
    <name type="scientific">Mycoplasma ovis str. Michigan</name>
    <dbReference type="NCBI Taxonomy" id="1415773"/>
    <lineage>
        <taxon>Bacteria</taxon>
        <taxon>Bacillati</taxon>
        <taxon>Mycoplasmatota</taxon>
        <taxon>Mollicutes</taxon>
        <taxon>Mycoplasmataceae</taxon>
        <taxon>Mycoplasma</taxon>
    </lineage>
</organism>
<feature type="transmembrane region" description="Helical" evidence="1">
    <location>
        <begin position="13"/>
        <end position="31"/>
    </location>
</feature>
<dbReference type="EMBL" id="CP006935">
    <property type="protein sequence ID" value="AHC40602.1"/>
    <property type="molecule type" value="Genomic_DNA"/>
</dbReference>
<proteinExistence type="predicted"/>
<reference evidence="2 3" key="1">
    <citation type="journal article" date="2014" name="Genome Announc.">
        <title>Complete Genome Sequence of Mycoplasma ovis Strain Michigan, a Hemoplasma of Sheep with Two Distinct 16S rRNA Genes.</title>
        <authorList>
            <person name="Deshuillers P.L."/>
            <person name="Santos A.P."/>
            <person name="do Nascimento N.C."/>
            <person name="Hampel J.A."/>
            <person name="Bergin I.L."/>
            <person name="Dyson M.C."/>
            <person name="Messick J.B."/>
        </authorList>
    </citation>
    <scope>NUCLEOTIDE SEQUENCE [LARGE SCALE GENOMIC DNA]</scope>
    <source>
        <strain evidence="2 3">Michigan</strain>
    </source>
</reference>
<dbReference type="Proteomes" id="UP000018745">
    <property type="component" value="Chromosome"/>
</dbReference>
<sequence>MYFPIPKEKEKDWYLFLSQFIEGGVIIALIISRGRILTYCSQTIHLESQNRKRHFELFFDQNSGGFLFSLVETMRLKLPWDYGEVELIRERNTHTNLGHFKLKSVSLEFYHD</sequence>
<protein>
    <submittedName>
        <fullName evidence="2">Uncharacterized protein</fullName>
    </submittedName>
</protein>
<keyword evidence="1" id="KW-1133">Transmembrane helix</keyword>
<dbReference type="RefSeq" id="WP_024071631.1">
    <property type="nucleotide sequence ID" value="NC_023062.1"/>
</dbReference>
<keyword evidence="3" id="KW-1185">Reference proteome</keyword>
<evidence type="ECO:0000256" key="1">
    <source>
        <dbReference type="SAM" id="Phobius"/>
    </source>
</evidence>